<sequence>MDVDRLGSMTSWHMGVIGDQRDKTRQSRAGMPEKLNAGSALHDETQLTAHRPMLQNYYSLSLLSRLDTGILLLVIVIWSFSPCREVKSSQVNHILCDSHRPTEGLFK</sequence>
<dbReference type="RefSeq" id="XP_041544104.1">
    <property type="nucleotide sequence ID" value="XM_041690528.1"/>
</dbReference>
<dbReference type="Proteomes" id="UP000661280">
    <property type="component" value="Chromosome 5"/>
</dbReference>
<evidence type="ECO:0000313" key="2">
    <source>
        <dbReference type="Proteomes" id="UP000661280"/>
    </source>
</evidence>
<gene>
    <name evidence="1" type="ORF">AKAW2_50684A</name>
</gene>
<dbReference type="GeneID" id="64961664"/>
<dbReference type="KEGG" id="aluc:AKAW2_50684A"/>
<dbReference type="EMBL" id="AP024429">
    <property type="protein sequence ID" value="BCS00342.1"/>
    <property type="molecule type" value="Genomic_DNA"/>
</dbReference>
<proteinExistence type="predicted"/>
<reference evidence="1" key="1">
    <citation type="submission" date="2021-01" db="EMBL/GenBank/DDBJ databases">
        <authorList>
            <consortium name="Aspergillus luchuensis mut. kawachii IFO 4304 genome sequencing consortium"/>
            <person name="Kazuki M."/>
            <person name="Futagami T."/>
        </authorList>
    </citation>
    <scope>NUCLEOTIDE SEQUENCE</scope>
    <source>
        <strain evidence="1">IFO 4308</strain>
    </source>
</reference>
<evidence type="ECO:0000313" key="1">
    <source>
        <dbReference type="EMBL" id="BCS00342.1"/>
    </source>
</evidence>
<keyword evidence="2" id="KW-1185">Reference proteome</keyword>
<protein>
    <submittedName>
        <fullName evidence="1">Uncharacterized protein</fullName>
    </submittedName>
</protein>
<organism evidence="1 2">
    <name type="scientific">Aspergillus kawachii</name>
    <name type="common">White koji mold</name>
    <name type="synonym">Aspergillus awamori var. kawachi</name>
    <dbReference type="NCBI Taxonomy" id="1069201"/>
    <lineage>
        <taxon>Eukaryota</taxon>
        <taxon>Fungi</taxon>
        <taxon>Dikarya</taxon>
        <taxon>Ascomycota</taxon>
        <taxon>Pezizomycotina</taxon>
        <taxon>Eurotiomycetes</taxon>
        <taxon>Eurotiomycetidae</taxon>
        <taxon>Eurotiales</taxon>
        <taxon>Aspergillaceae</taxon>
        <taxon>Aspergillus</taxon>
        <taxon>Aspergillus subgen. Circumdati</taxon>
    </lineage>
</organism>
<reference evidence="1" key="2">
    <citation type="submission" date="2021-02" db="EMBL/GenBank/DDBJ databases">
        <title>Aspergillus luchuensis mut. kawachii IFO 4304 genome sequence.</title>
        <authorList>
            <person name="Mori K."/>
            <person name="Kadooka C."/>
            <person name="Goto M."/>
            <person name="Futagami T."/>
        </authorList>
    </citation>
    <scope>NUCLEOTIDE SEQUENCE</scope>
    <source>
        <strain evidence="1">IFO 4308</strain>
    </source>
</reference>
<dbReference type="AlphaFoldDB" id="A0A7R8A0G7"/>
<accession>A0A7R8A0G7</accession>
<name>A0A7R8A0G7_ASPKA</name>